<protein>
    <submittedName>
        <fullName evidence="7">RNA polymerase sigma factor</fullName>
    </submittedName>
</protein>
<dbReference type="Gene3D" id="1.10.10.10">
    <property type="entry name" value="Winged helix-like DNA-binding domain superfamily/Winged helix DNA-binding domain"/>
    <property type="match status" value="1"/>
</dbReference>
<dbReference type="PANTHER" id="PTHR43133">
    <property type="entry name" value="RNA POLYMERASE ECF-TYPE SIGMA FACTO"/>
    <property type="match status" value="1"/>
</dbReference>
<dbReference type="Pfam" id="PF08281">
    <property type="entry name" value="Sigma70_r4_2"/>
    <property type="match status" value="1"/>
</dbReference>
<dbReference type="PANTHER" id="PTHR43133:SF51">
    <property type="entry name" value="RNA POLYMERASE SIGMA FACTOR"/>
    <property type="match status" value="1"/>
</dbReference>
<dbReference type="RefSeq" id="WP_248211079.1">
    <property type="nucleotide sequence ID" value="NZ_JALNMH010000015.1"/>
</dbReference>
<evidence type="ECO:0000256" key="3">
    <source>
        <dbReference type="ARBA" id="ARBA00023082"/>
    </source>
</evidence>
<evidence type="ECO:0000256" key="2">
    <source>
        <dbReference type="ARBA" id="ARBA00023015"/>
    </source>
</evidence>
<dbReference type="InterPro" id="IPR013324">
    <property type="entry name" value="RNA_pol_sigma_r3/r4-like"/>
</dbReference>
<dbReference type="InterPro" id="IPR014284">
    <property type="entry name" value="RNA_pol_sigma-70_dom"/>
</dbReference>
<dbReference type="SUPFAM" id="SSF88659">
    <property type="entry name" value="Sigma3 and sigma4 domains of RNA polymerase sigma factors"/>
    <property type="match status" value="1"/>
</dbReference>
<keyword evidence="3" id="KW-0731">Sigma factor</keyword>
<dbReference type="CDD" id="cd06171">
    <property type="entry name" value="Sigma70_r4"/>
    <property type="match status" value="1"/>
</dbReference>
<evidence type="ECO:0000256" key="1">
    <source>
        <dbReference type="ARBA" id="ARBA00010641"/>
    </source>
</evidence>
<dbReference type="InterPro" id="IPR039425">
    <property type="entry name" value="RNA_pol_sigma-70-like"/>
</dbReference>
<name>A0ABT0GL74_9GAMM</name>
<keyword evidence="4" id="KW-0804">Transcription</keyword>
<feature type="domain" description="RNA polymerase sigma-70 region 2" evidence="5">
    <location>
        <begin position="28"/>
        <end position="85"/>
    </location>
</feature>
<sequence>MQAELTSDDIEAARLGDAQALARLLGARRRQVIRYAERHCVVHDVEDAVQETLLIASRSIRRLRAAVALNGWLFRIVKRECDRMKRFWRTHVFDYAPERELEQPVVQPVDALRHDLVRAIESLPQHYRDVVLLRDAQELTIDEICEVLDLSREAAKARLHRARVLLREYLNP</sequence>
<evidence type="ECO:0000259" key="6">
    <source>
        <dbReference type="Pfam" id="PF08281"/>
    </source>
</evidence>
<dbReference type="NCBIfam" id="TIGR02937">
    <property type="entry name" value="sigma70-ECF"/>
    <property type="match status" value="1"/>
</dbReference>
<dbReference type="Pfam" id="PF04542">
    <property type="entry name" value="Sigma70_r2"/>
    <property type="match status" value="1"/>
</dbReference>
<keyword evidence="2" id="KW-0805">Transcription regulation</keyword>
<evidence type="ECO:0000256" key="4">
    <source>
        <dbReference type="ARBA" id="ARBA00023163"/>
    </source>
</evidence>
<keyword evidence="8" id="KW-1185">Reference proteome</keyword>
<comment type="similarity">
    <text evidence="1">Belongs to the sigma-70 factor family. ECF subfamily.</text>
</comment>
<dbReference type="SUPFAM" id="SSF88946">
    <property type="entry name" value="Sigma2 domain of RNA polymerase sigma factors"/>
    <property type="match status" value="1"/>
</dbReference>
<comment type="caution">
    <text evidence="7">The sequence shown here is derived from an EMBL/GenBank/DDBJ whole genome shotgun (WGS) entry which is preliminary data.</text>
</comment>
<dbReference type="InterPro" id="IPR007627">
    <property type="entry name" value="RNA_pol_sigma70_r2"/>
</dbReference>
<dbReference type="Proteomes" id="UP001431449">
    <property type="component" value="Unassembled WGS sequence"/>
</dbReference>
<dbReference type="InterPro" id="IPR013325">
    <property type="entry name" value="RNA_pol_sigma_r2"/>
</dbReference>
<evidence type="ECO:0000313" key="7">
    <source>
        <dbReference type="EMBL" id="MCK7595261.1"/>
    </source>
</evidence>
<dbReference type="Gene3D" id="1.10.1740.10">
    <property type="match status" value="1"/>
</dbReference>
<dbReference type="InterPro" id="IPR036388">
    <property type="entry name" value="WH-like_DNA-bd_sf"/>
</dbReference>
<evidence type="ECO:0000313" key="8">
    <source>
        <dbReference type="Proteomes" id="UP001431449"/>
    </source>
</evidence>
<gene>
    <name evidence="7" type="ORF">M0G41_16500</name>
</gene>
<accession>A0ABT0GL74</accession>
<reference evidence="7" key="1">
    <citation type="submission" date="2022-04" db="EMBL/GenBank/DDBJ databases">
        <title>Lysobacter sp. CAU 1642 isolated from sea sand.</title>
        <authorList>
            <person name="Kim W."/>
        </authorList>
    </citation>
    <scope>NUCLEOTIDE SEQUENCE</scope>
    <source>
        <strain evidence="7">CAU 1642</strain>
    </source>
</reference>
<dbReference type="EMBL" id="JALNMH010000015">
    <property type="protein sequence ID" value="MCK7595261.1"/>
    <property type="molecule type" value="Genomic_DNA"/>
</dbReference>
<feature type="domain" description="RNA polymerase sigma factor 70 region 4 type 2" evidence="6">
    <location>
        <begin position="115"/>
        <end position="165"/>
    </location>
</feature>
<dbReference type="InterPro" id="IPR013249">
    <property type="entry name" value="RNA_pol_sigma70_r4_t2"/>
</dbReference>
<evidence type="ECO:0000259" key="5">
    <source>
        <dbReference type="Pfam" id="PF04542"/>
    </source>
</evidence>
<proteinExistence type="inferred from homology"/>
<organism evidence="7 8">
    <name type="scientific">Pseudomarimonas salicorniae</name>
    <dbReference type="NCBI Taxonomy" id="2933270"/>
    <lineage>
        <taxon>Bacteria</taxon>
        <taxon>Pseudomonadati</taxon>
        <taxon>Pseudomonadota</taxon>
        <taxon>Gammaproteobacteria</taxon>
        <taxon>Lysobacterales</taxon>
        <taxon>Lysobacteraceae</taxon>
        <taxon>Pseudomarimonas</taxon>
    </lineage>
</organism>